<evidence type="ECO:0000259" key="7">
    <source>
        <dbReference type="Pfam" id="PF24986"/>
    </source>
</evidence>
<reference evidence="8 9" key="1">
    <citation type="submission" date="2018-10" db="EMBL/GenBank/DDBJ databases">
        <authorList>
            <person name="Zhang X."/>
        </authorList>
    </citation>
    <scope>NUCLEOTIDE SEQUENCE [LARGE SCALE GENOMIC DNA]</scope>
    <source>
        <strain evidence="8 9">SK-G1</strain>
    </source>
</reference>
<dbReference type="Pfam" id="PF24986">
    <property type="entry name" value="PRC_RimM"/>
    <property type="match status" value="1"/>
</dbReference>
<dbReference type="Pfam" id="PF01782">
    <property type="entry name" value="RimM"/>
    <property type="match status" value="1"/>
</dbReference>
<keyword evidence="9" id="KW-1185">Reference proteome</keyword>
<dbReference type="InterPro" id="IPR056792">
    <property type="entry name" value="PRC_RimM"/>
</dbReference>
<evidence type="ECO:0000256" key="3">
    <source>
        <dbReference type="ARBA" id="ARBA00022552"/>
    </source>
</evidence>
<proteinExistence type="inferred from homology"/>
<dbReference type="Gene3D" id="2.30.30.240">
    <property type="entry name" value="PRC-barrel domain"/>
    <property type="match status" value="1"/>
</dbReference>
<evidence type="ECO:0000256" key="5">
    <source>
        <dbReference type="HAMAP-Rule" id="MF_00014"/>
    </source>
</evidence>
<comment type="function">
    <text evidence="5">An accessory protein needed during the final step in the assembly of 30S ribosomal subunit, possibly for assembly of the head region. Essential for efficient processing of 16S rRNA. May be needed both before and after RbfA during the maturation of 16S rRNA. It has affinity for free ribosomal 30S subunits but not for 70S ribosomes.</text>
</comment>
<evidence type="ECO:0000313" key="9">
    <source>
        <dbReference type="Proteomes" id="UP000280960"/>
    </source>
</evidence>
<dbReference type="RefSeq" id="WP_120766803.1">
    <property type="nucleotide sequence ID" value="NZ_CP033169.1"/>
</dbReference>
<dbReference type="PANTHER" id="PTHR33692:SF1">
    <property type="entry name" value="RIBOSOME MATURATION FACTOR RIMM"/>
    <property type="match status" value="1"/>
</dbReference>
<evidence type="ECO:0000256" key="2">
    <source>
        <dbReference type="ARBA" id="ARBA00022517"/>
    </source>
</evidence>
<dbReference type="GO" id="GO:0005840">
    <property type="term" value="C:ribosome"/>
    <property type="evidence" value="ECO:0007669"/>
    <property type="project" value="InterPro"/>
</dbReference>
<name>A0A3G2R4Z6_9FIRM</name>
<evidence type="ECO:0000313" key="8">
    <source>
        <dbReference type="EMBL" id="AYO30441.1"/>
    </source>
</evidence>
<dbReference type="SUPFAM" id="SSF50447">
    <property type="entry name" value="Translation proteins"/>
    <property type="match status" value="1"/>
</dbReference>
<dbReference type="PANTHER" id="PTHR33692">
    <property type="entry name" value="RIBOSOME MATURATION FACTOR RIMM"/>
    <property type="match status" value="1"/>
</dbReference>
<dbReference type="InterPro" id="IPR011033">
    <property type="entry name" value="PRC_barrel-like_sf"/>
</dbReference>
<organism evidence="8 9">
    <name type="scientific">Biomaibacter acetigenes</name>
    <dbReference type="NCBI Taxonomy" id="2316383"/>
    <lineage>
        <taxon>Bacteria</taxon>
        <taxon>Bacillati</taxon>
        <taxon>Bacillota</taxon>
        <taxon>Clostridia</taxon>
        <taxon>Thermosediminibacterales</taxon>
        <taxon>Tepidanaerobacteraceae</taxon>
        <taxon>Biomaibacter</taxon>
    </lineage>
</organism>
<gene>
    <name evidence="5 8" type="primary">rimM</name>
    <name evidence="8" type="ORF">D2962_07205</name>
</gene>
<dbReference type="GO" id="GO:0006364">
    <property type="term" value="P:rRNA processing"/>
    <property type="evidence" value="ECO:0007669"/>
    <property type="project" value="UniProtKB-UniRule"/>
</dbReference>
<dbReference type="HAMAP" id="MF_00014">
    <property type="entry name" value="Ribosome_mat_RimM"/>
    <property type="match status" value="1"/>
</dbReference>
<comment type="similarity">
    <text evidence="5">Belongs to the RimM family.</text>
</comment>
<feature type="domain" description="RimM N-terminal" evidence="6">
    <location>
        <begin position="6"/>
        <end position="89"/>
    </location>
</feature>
<evidence type="ECO:0000256" key="1">
    <source>
        <dbReference type="ARBA" id="ARBA00022490"/>
    </source>
</evidence>
<keyword evidence="1 5" id="KW-0963">Cytoplasm</keyword>
<accession>A0A3G2R4Z6</accession>
<dbReference type="Gene3D" id="2.40.30.60">
    <property type="entry name" value="RimM"/>
    <property type="match status" value="1"/>
</dbReference>
<dbReference type="InterPro" id="IPR036976">
    <property type="entry name" value="RimM_N_sf"/>
</dbReference>
<dbReference type="Proteomes" id="UP000280960">
    <property type="component" value="Chromosome"/>
</dbReference>
<dbReference type="NCBIfam" id="TIGR02273">
    <property type="entry name" value="16S_RimM"/>
    <property type="match status" value="1"/>
</dbReference>
<keyword evidence="3 5" id="KW-0698">rRNA processing</keyword>
<keyword evidence="2 5" id="KW-0690">Ribosome biogenesis</keyword>
<keyword evidence="4 5" id="KW-0143">Chaperone</keyword>
<dbReference type="GO" id="GO:0005737">
    <property type="term" value="C:cytoplasm"/>
    <property type="evidence" value="ECO:0007669"/>
    <property type="project" value="UniProtKB-SubCell"/>
</dbReference>
<dbReference type="GO" id="GO:0042274">
    <property type="term" value="P:ribosomal small subunit biogenesis"/>
    <property type="evidence" value="ECO:0007669"/>
    <property type="project" value="UniProtKB-UniRule"/>
</dbReference>
<dbReference type="KEGG" id="bacg:D2962_07205"/>
<sequence>MEQYIVVGRILSSWGVRGQIKVEPLTDDIKRFDKLKKVFIGTDDLPARYDVESVLYLKNAFVVLKLKNIDSPEQAEKFRGVYLKISREDAVKLPEGRYFICDIVGLRVFTESGEFLGKIVDVLPTGANDVYVVNGKAGNQILLPAIKEVVKQIDLENNKMIVRLMEGMA</sequence>
<dbReference type="InterPro" id="IPR009000">
    <property type="entry name" value="Transl_B-barrel_sf"/>
</dbReference>
<feature type="domain" description="Ribosome maturation factor RimM PRC barrel" evidence="7">
    <location>
        <begin position="102"/>
        <end position="168"/>
    </location>
</feature>
<evidence type="ECO:0000259" key="6">
    <source>
        <dbReference type="Pfam" id="PF01782"/>
    </source>
</evidence>
<dbReference type="AlphaFoldDB" id="A0A3G2R4Z6"/>
<protein>
    <recommendedName>
        <fullName evidence="5">Ribosome maturation factor RimM</fullName>
    </recommendedName>
</protein>
<comment type="subcellular location">
    <subcellularLocation>
        <location evidence="5">Cytoplasm</location>
    </subcellularLocation>
</comment>
<comment type="domain">
    <text evidence="5">The PRC barrel domain binds ribosomal protein uS19.</text>
</comment>
<dbReference type="InterPro" id="IPR011961">
    <property type="entry name" value="RimM"/>
</dbReference>
<dbReference type="SUPFAM" id="SSF50346">
    <property type="entry name" value="PRC-barrel domain"/>
    <property type="match status" value="1"/>
</dbReference>
<evidence type="ECO:0000256" key="4">
    <source>
        <dbReference type="ARBA" id="ARBA00023186"/>
    </source>
</evidence>
<comment type="subunit">
    <text evidence="5">Binds ribosomal protein uS19.</text>
</comment>
<dbReference type="EMBL" id="CP033169">
    <property type="protein sequence ID" value="AYO30441.1"/>
    <property type="molecule type" value="Genomic_DNA"/>
</dbReference>
<dbReference type="GO" id="GO:0043022">
    <property type="term" value="F:ribosome binding"/>
    <property type="evidence" value="ECO:0007669"/>
    <property type="project" value="InterPro"/>
</dbReference>
<dbReference type="InterPro" id="IPR002676">
    <property type="entry name" value="RimM_N"/>
</dbReference>